<comment type="similarity">
    <text evidence="1">Belongs to the universal stress protein A family.</text>
</comment>
<evidence type="ECO:0000313" key="4">
    <source>
        <dbReference type="Proteomes" id="UP000192505"/>
    </source>
</evidence>
<dbReference type="EMBL" id="MTEI01000023">
    <property type="protein sequence ID" value="OQW86070.1"/>
    <property type="molecule type" value="Genomic_DNA"/>
</dbReference>
<dbReference type="Proteomes" id="UP000192505">
    <property type="component" value="Unassembled WGS sequence"/>
</dbReference>
<evidence type="ECO:0000256" key="1">
    <source>
        <dbReference type="ARBA" id="ARBA00008791"/>
    </source>
</evidence>
<dbReference type="InterPro" id="IPR014729">
    <property type="entry name" value="Rossmann-like_a/b/a_fold"/>
</dbReference>
<accession>A0A1W9KPH8</accession>
<evidence type="ECO:0000259" key="2">
    <source>
        <dbReference type="Pfam" id="PF00582"/>
    </source>
</evidence>
<reference evidence="3 4" key="1">
    <citation type="submission" date="2017-01" db="EMBL/GenBank/DDBJ databases">
        <title>Novel large sulfur bacteria in the metagenomes of groundwater-fed chemosynthetic microbial mats in the Lake Huron basin.</title>
        <authorList>
            <person name="Sharrar A.M."/>
            <person name="Flood B.E."/>
            <person name="Bailey J.V."/>
            <person name="Jones D.S."/>
            <person name="Biddanda B."/>
            <person name="Ruberg S.A."/>
            <person name="Marcus D.N."/>
            <person name="Dick G.J."/>
        </authorList>
    </citation>
    <scope>NUCLEOTIDE SEQUENCE [LARGE SCALE GENOMIC DNA]</scope>
    <source>
        <strain evidence="3">A7</strain>
    </source>
</reference>
<evidence type="ECO:0000313" key="3">
    <source>
        <dbReference type="EMBL" id="OQW86070.1"/>
    </source>
</evidence>
<dbReference type="InterPro" id="IPR006015">
    <property type="entry name" value="Universal_stress_UspA"/>
</dbReference>
<dbReference type="Pfam" id="PF00582">
    <property type="entry name" value="Usp"/>
    <property type="match status" value="1"/>
</dbReference>
<dbReference type="PRINTS" id="PR01438">
    <property type="entry name" value="UNVRSLSTRESS"/>
</dbReference>
<dbReference type="PANTHER" id="PTHR31964:SF113">
    <property type="entry name" value="USPA DOMAIN-CONTAINING PROTEIN"/>
    <property type="match status" value="1"/>
</dbReference>
<dbReference type="PANTHER" id="PTHR31964">
    <property type="entry name" value="ADENINE NUCLEOTIDE ALPHA HYDROLASES-LIKE SUPERFAMILY PROTEIN"/>
    <property type="match status" value="1"/>
</dbReference>
<comment type="caution">
    <text evidence="3">The sequence shown here is derived from an EMBL/GenBank/DDBJ whole genome shotgun (WGS) entry which is preliminary data.</text>
</comment>
<proteinExistence type="inferred from homology"/>
<sequence>MTNACLIAIDGSETCLRAVDYAIRDAATRKEAPHVYLVNVQPALSGNVTRFIDGKTVEDFHRDNAEEHLAPAKARLSGSGLAYSAHVMVGEAAPSLVQFAQDKGCSMIIIGTHGFGSVIGMVMGSVATKVVHLAKVPVLLVK</sequence>
<dbReference type="Gene3D" id="3.40.50.620">
    <property type="entry name" value="HUPs"/>
    <property type="match status" value="1"/>
</dbReference>
<dbReference type="AlphaFoldDB" id="A0A1W9KPH8"/>
<name>A0A1W9KPH8_9BURK</name>
<dbReference type="SUPFAM" id="SSF52402">
    <property type="entry name" value="Adenine nucleotide alpha hydrolases-like"/>
    <property type="match status" value="1"/>
</dbReference>
<protein>
    <recommendedName>
        <fullName evidence="2">UspA domain-containing protein</fullName>
    </recommendedName>
</protein>
<organism evidence="3 4">
    <name type="scientific">Rhodoferax ferrireducens</name>
    <dbReference type="NCBI Taxonomy" id="192843"/>
    <lineage>
        <taxon>Bacteria</taxon>
        <taxon>Pseudomonadati</taxon>
        <taxon>Pseudomonadota</taxon>
        <taxon>Betaproteobacteria</taxon>
        <taxon>Burkholderiales</taxon>
        <taxon>Comamonadaceae</taxon>
        <taxon>Rhodoferax</taxon>
    </lineage>
</organism>
<gene>
    <name evidence="3" type="ORF">BWK72_18885</name>
</gene>
<dbReference type="InterPro" id="IPR006016">
    <property type="entry name" value="UspA"/>
</dbReference>
<dbReference type="CDD" id="cd00293">
    <property type="entry name" value="USP-like"/>
    <property type="match status" value="1"/>
</dbReference>
<feature type="domain" description="UspA" evidence="2">
    <location>
        <begin position="2"/>
        <end position="142"/>
    </location>
</feature>